<dbReference type="GO" id="GO:0042923">
    <property type="term" value="F:neuropeptide binding"/>
    <property type="evidence" value="ECO:0007669"/>
    <property type="project" value="TreeGrafter"/>
</dbReference>
<evidence type="ECO:0000256" key="1">
    <source>
        <dbReference type="ARBA" id="ARBA00004141"/>
    </source>
</evidence>
<evidence type="ECO:0000256" key="5">
    <source>
        <dbReference type="ARBA" id="ARBA00023136"/>
    </source>
</evidence>
<organism evidence="10 11">
    <name type="scientific">Nyctereutes procyonoides</name>
    <name type="common">Raccoon dog</name>
    <name type="synonym">Canis procyonoides</name>
    <dbReference type="NCBI Taxonomy" id="34880"/>
    <lineage>
        <taxon>Eukaryota</taxon>
        <taxon>Metazoa</taxon>
        <taxon>Chordata</taxon>
        <taxon>Craniata</taxon>
        <taxon>Vertebrata</taxon>
        <taxon>Euteleostomi</taxon>
        <taxon>Mammalia</taxon>
        <taxon>Eutheria</taxon>
        <taxon>Laurasiatheria</taxon>
        <taxon>Carnivora</taxon>
        <taxon>Caniformia</taxon>
        <taxon>Canidae</taxon>
        <taxon>Nyctereutes</taxon>
    </lineage>
</organism>
<keyword evidence="4" id="KW-0297">G-protein coupled receptor</keyword>
<reference evidence="10" key="1">
    <citation type="submission" date="2020-12" db="EMBL/GenBank/DDBJ databases">
        <authorList>
            <consortium name="Molecular Ecology Group"/>
        </authorList>
    </citation>
    <scope>NUCLEOTIDE SEQUENCE</scope>
    <source>
        <strain evidence="10">TBG_1078</strain>
    </source>
</reference>
<evidence type="ECO:0000313" key="10">
    <source>
        <dbReference type="EMBL" id="CAD7687855.1"/>
    </source>
</evidence>
<protein>
    <submittedName>
        <fullName evidence="10">(raccoon dog) hypothetical protein</fullName>
    </submittedName>
</protein>
<keyword evidence="7" id="KW-0807">Transducer</keyword>
<feature type="transmembrane region" description="Helical" evidence="8">
    <location>
        <begin position="97"/>
        <end position="121"/>
    </location>
</feature>
<keyword evidence="6" id="KW-0675">Receptor</keyword>
<sequence length="229" mass="27035">MCIPFTVIYTLRDHWTFGDAMCKLSSYMQSVSVSVGRYLMTANPCGWKRSAPHAYWGITLIWLLSLLLPMSFFLSYHPPMNLFTLSLPPNWPSKMKQLVFTTFMLVAQYSVSLTFILICYLKFVICRHRRSEKEDRKRESHSQLNKNKRIKTMLTSTAVTFAACWLPLNIFNVIFDWYHKMQISCHHDLVGVICHLIAMEELIMLIYHCWCFAPQEIYRKCCHLHDPHR</sequence>
<evidence type="ECO:0000313" key="11">
    <source>
        <dbReference type="Proteomes" id="UP000645828"/>
    </source>
</evidence>
<dbReference type="Proteomes" id="UP000645828">
    <property type="component" value="Unassembled WGS sequence"/>
</dbReference>
<proteinExistence type="predicted"/>
<evidence type="ECO:0000256" key="8">
    <source>
        <dbReference type="SAM" id="Phobius"/>
    </source>
</evidence>
<feature type="domain" description="G-protein coupled receptors family 1 profile" evidence="9">
    <location>
        <begin position="31"/>
        <end position="174"/>
    </location>
</feature>
<dbReference type="InterPro" id="IPR017452">
    <property type="entry name" value="GPCR_Rhodpsn_7TM"/>
</dbReference>
<dbReference type="GO" id="GO:0008188">
    <property type="term" value="F:neuropeptide receptor activity"/>
    <property type="evidence" value="ECO:0007669"/>
    <property type="project" value="TreeGrafter"/>
</dbReference>
<dbReference type="SUPFAM" id="SSF81321">
    <property type="entry name" value="Family A G protein-coupled receptor-like"/>
    <property type="match status" value="1"/>
</dbReference>
<keyword evidence="11" id="KW-1185">Reference proteome</keyword>
<evidence type="ECO:0000256" key="2">
    <source>
        <dbReference type="ARBA" id="ARBA00022692"/>
    </source>
</evidence>
<evidence type="ECO:0000256" key="7">
    <source>
        <dbReference type="ARBA" id="ARBA00023224"/>
    </source>
</evidence>
<comment type="caution">
    <text evidence="10">The sequence shown here is derived from an EMBL/GenBank/DDBJ whole genome shotgun (WGS) entry which is preliminary data.</text>
</comment>
<keyword evidence="3 8" id="KW-1133">Transmembrane helix</keyword>
<dbReference type="InterPro" id="IPR000276">
    <property type="entry name" value="GPCR_Rhodpsn"/>
</dbReference>
<gene>
    <name evidence="10" type="ORF">NYPRO_LOCUS20648</name>
</gene>
<dbReference type="EMBL" id="CAJHUB010000764">
    <property type="protein sequence ID" value="CAD7687855.1"/>
    <property type="molecule type" value="Genomic_DNA"/>
</dbReference>
<feature type="transmembrane region" description="Helical" evidence="8">
    <location>
        <begin position="153"/>
        <end position="177"/>
    </location>
</feature>
<accession>A0A811ZGM5</accession>
<evidence type="ECO:0000256" key="4">
    <source>
        <dbReference type="ARBA" id="ARBA00023040"/>
    </source>
</evidence>
<name>A0A811ZGM5_NYCPR</name>
<feature type="transmembrane region" description="Helical" evidence="8">
    <location>
        <begin position="189"/>
        <end position="210"/>
    </location>
</feature>
<keyword evidence="5 8" id="KW-0472">Membrane</keyword>
<dbReference type="PROSITE" id="PS50262">
    <property type="entry name" value="G_PROTEIN_RECEP_F1_2"/>
    <property type="match status" value="1"/>
</dbReference>
<dbReference type="Gene3D" id="1.20.1070.10">
    <property type="entry name" value="Rhodopsin 7-helix transmembrane proteins"/>
    <property type="match status" value="1"/>
</dbReference>
<dbReference type="PRINTS" id="PR00237">
    <property type="entry name" value="GPCRRHODOPSN"/>
</dbReference>
<evidence type="ECO:0000256" key="6">
    <source>
        <dbReference type="ARBA" id="ARBA00023170"/>
    </source>
</evidence>
<evidence type="ECO:0000259" key="9">
    <source>
        <dbReference type="PROSITE" id="PS50262"/>
    </source>
</evidence>
<dbReference type="PANTHER" id="PTHR24235:SF16">
    <property type="entry name" value="NEUROPEPTIDE Y RECEPTOR TYPE 6-RELATED"/>
    <property type="match status" value="1"/>
</dbReference>
<evidence type="ECO:0000256" key="3">
    <source>
        <dbReference type="ARBA" id="ARBA00022989"/>
    </source>
</evidence>
<dbReference type="GO" id="GO:0005886">
    <property type="term" value="C:plasma membrane"/>
    <property type="evidence" value="ECO:0007669"/>
    <property type="project" value="TreeGrafter"/>
</dbReference>
<dbReference type="PANTHER" id="PTHR24235">
    <property type="entry name" value="NEUROPEPTIDE Y RECEPTOR"/>
    <property type="match status" value="1"/>
</dbReference>
<feature type="transmembrane region" description="Helical" evidence="8">
    <location>
        <begin position="54"/>
        <end position="77"/>
    </location>
</feature>
<comment type="subcellular location">
    <subcellularLocation>
        <location evidence="1">Membrane</location>
        <topology evidence="1">Multi-pass membrane protein</topology>
    </subcellularLocation>
</comment>
<keyword evidence="2 8" id="KW-0812">Transmembrane</keyword>
<dbReference type="AlphaFoldDB" id="A0A811ZGM5"/>
<dbReference type="GO" id="GO:0043005">
    <property type="term" value="C:neuron projection"/>
    <property type="evidence" value="ECO:0007669"/>
    <property type="project" value="TreeGrafter"/>
</dbReference>
<dbReference type="Pfam" id="PF00001">
    <property type="entry name" value="7tm_1"/>
    <property type="match status" value="1"/>
</dbReference>